<dbReference type="InterPro" id="IPR045581">
    <property type="entry name" value="DNAPKcs_CC5"/>
</dbReference>
<dbReference type="SUPFAM" id="SSF56112">
    <property type="entry name" value="Protein kinase-like (PK-like)"/>
    <property type="match status" value="1"/>
</dbReference>
<dbReference type="InterPro" id="IPR050517">
    <property type="entry name" value="DDR_Repair_Kinase"/>
</dbReference>
<sequence length="4076" mass="463151">MAGSGAGVRCSLLRLQETLTAADRCGAALAGHQLIRGLGQECVLSGSPALLALQTSLVFSRDFGLLVFVRKSLNSIEFRECREEILKFLCIFLEKMGQKMAPYCLEIKNTCTSVYTKDRAAKCKIPALDLLIKLLQTFRSSRLMDELKIGELFSKFYGELALKKKIPDTVLEKVYELLGLLGEVHPSEMINNAENLFRAFLGELKTQMTSAVREPKLPVVAGCLKGLSSLLCNFTKSMEEDPQTSKEIFNFVLKAIRPQIDLKRYAVPSAGLRLFALHASQFSTCLLDKYVSLFEVLLKWCAHTNVELKKAAQSALESFLKQVSYMVAKNAEMHKGKLRYFMEQFYGIIRNMDSNNKELSIAIRGYGLFAGPCKVINAKDVDIMYIELIQRCKQMFLTQTDVGDDRVYQMPSFLQSIASVLLNALRMMTEGRVHSAPKEAPALQLAFCDSRIIVMKLDFFIIQMHQGLIRICSKPVVLPKGAESESEDHRASGEVRTGKWKVPTYKDYVDLFRHLLSSDQMTDSILADEAFFSMFERLDLTLETQTNGDEAPGVWVIPTSDPAANLHPAKPKDFSAFINLVEFCREILPEKQVEFFEPWVYSFSHELILQSTRLPVISGFYKLLSITVRNAKKIKYFEGVSPKSLQHSPEDPEKYSCFALFMKFGKEVAVKMKQYKDELLASCLTFLLSLPHDIIELDIRAYVPVLQMAFKLGLSYAPLAEVGLNALEEWSVYIHKHEMQPYYKDILPCLDGYLKTSALSDETKSNWEVSALSRAAQKGFNKAVLKHLKKAKNLSSSEAISLEEIRIRVVQMLGSLGGQINKNLLTGKLSFKITSLCAWDREKRLSLACPLEEMKPVIFLDVFLPRVTELALTVAACELLHSMVMFMLGKATQMPEGGQGVPPMYQLYKRTFPVLLRLACDVDQVTRQLYEPLVMQLIHWFTNNKKFESQDTVALLEAILDGIVDSVDSTLRDFCGRCIREFLKWSIKQTTPQQQEKSPVNTKSLFKRLYSLALHPNAFKRLGASLAFNNIYREFREEESLVDQFVFEALVIYMESLALAHADEKCLGTIQQCCDAIDHLCRVIEKKHVSLNKAKKRRLPRGFPPSASLCLLDLVKWLLAHCGRPQTECRHKSIELFYKFVPLLPGNRSPNLWLKDVLKEEGVSFLINIFEGGGCCQPSGILAQPTLLHLQGPFSLRATLCWLDLLLAALECYNTFIGERTVGVLQVLGIEAQSSLLKAVAFFLESLALHDITAAAKCFGTGVAGATASPQEEERYSYSKCTAVVRIMELSTTLLNTAPEAWKLLKKDLCNTHLMRVLVQTLCEPASVGFNIGDVQVMNHLPDVCVNLMRALKMFPYEDILETHLREKITAQRIEELCAVNLYGPDAQVHRSRLAAVVSACKQLHRAGLLHGVLPSQSTDLHHSLGTELLTLVYKSIAPGDERQCLPSLDPSCKQLATGLLELAFAFGGLCERLVSLLLNPALLSTPSLGSSQSDVIHFSHGEYFYGLFSETINTELLKNMDLAVLELMQSSMDNPKMVSAVLNGMLDQSFRERASQKHQGLKLATVILQHWKKCDSWWAKEAPLESKMAVLTLLAKILQIDSSVSFNTSHGSFPEVFTTYLSLLADTKLDLHLKGQAVTLLPFFTSLTGGSLEELRRVLEQLIVAHFPMQSREFPPGTPRYNNYVDCMKKFLDALELSQSPMLLELMTEVLCREQHHVMEELFQSSFKRIARRGSCVTQVGLLESVYEMFRKDDPRLSFTRQSFVDRSLLTLLSHCSLDALREFFSRIVVDAIDVLKSRFTKLNESTFDTQITKKMGYYKMLDVMYSRLPKDDVHAKDSKINQAFHGSCITEGNELTKTLIKLCYDAFTENMAGENQLLERRRLYHCAAYNCTISVICCVFNELKFYQGFLFSEKPEKNLLIFENLIDLKHRYNFPVEVEIPMERRKKYIEIRKEARAAASGDSDGPSYMSSLSYLADSTLSEEMSQFDFSTGVQSYSYSSQDPRPTTGRFRRRMITFHDPAVHADVLELEMDELNRHECMAPLTALVKHMHRSVGPPPGEEESVLRDLPPWMKFLHGKLGNPIVPLNIRLFLAKLIVNTEEVFRPYAKHWLSPLLQLAVSENNGGEGIHYMVVEIVATVLSWTGLATPTGVPKDEVLANRLLNFLMKNVFHPKRAVYRHNLEIIKTLVECWKDCLSIPYRLIFEKFSGKDPNSKDNSVGIQLLGIVMANDLPPYDPQCGIQSSEYFQALVNNMSFVKYKEVYAAAAEVLGLILRYVMERKNILEESLCELVAKQLKQHQNTMEDKFIVCLNKVTKSFPPLADRFMNAVFFLLPKFHGVLKTLCLEVVLCRVEAMTELYFQLKSKDFVQIMRHRDDERQKVCLDIVYKVMPKLRPVELRELLTPVVEFISHPSTTCREQMYNILMWIHDNYRDSESQTDNDSQEIFKLTKDVLIQGLIDENPGLQLIIRNFWSHETRLPSNTLDRLLALNSLYSPKIEVHFLSLATNFLLEMTSMSPDYPNPMFEHPLSECEFQEYTIDSDWRFRSTVLTPMFVETQASQGTLQTRTQEGSLSARWSSAGQIRATQQHYDFTPTQTADGRSSFDWLTGSSTDPLADHTGPSSDSLLFAHKRSERSQRVPLKSVGPDFGKKRLGLPGDEVDNKVKGVAGRVDLLRLRRRFLRDQERLNLIYARKGLAEQKREKEIKSELKMKQDAQVVLYRSYRHGDLPDIQIKHSSLITPLQAVAQRDPIIAKLLFSSLFSGILKEMDKFKTLSEKNIITQKLLQDFNRFLSTTFSFFPPFVSCIQDISCQHAALLSLDPAAVSASCLASLQQPVGIRLLEEALLRLLPSELPAKRVRGKARLPPDVLRWVELAKLYRSIGEYDVLRGIFSSEIGTKEITQNALLAEARSDYSEAAKQYDEALNKQDWVDGEPTEAEKDFWELASLDCYNHLAEWKSLEYCSTASVDSENPPDLNKIWSEPFYQETYLPYMVRSKLKLLLQGEADQSLLTFIDRAMHGELQKVILELHYGQEMSLLYLLQDDVDRAKYYIQNGIQSFMQNYSSIDVLLHRSRLTKLQSVQALTEIQEFISFISKQGNLSSQVNLKRLLNTWTNRYPDAKMDPMNIWDDIITNRCFFLSKIEEKLTPPPEDTSMNVDEDGDPGDRGEMQEQEEDLSSLIRSCKFSMKMKMMDSAREQNNFSLAMKLLKELHKESKTRDDWLVSWVQSYCRLSHCRSRAQCCSEQVLTVLKTVSLLDENDVSSYLSKNILAFRDQNILLGTTYRIIANALSSEPACLAEIEEDKARTILELSGSSSEDSEKVIAGLYQRAFQHLSEAVRAAEEEAQPSSRSCEPAAGVIDAYMTLADFCDQQLRKEEENATVIDSAELQAYPALVVEKMLKALKLNSSEARLRFPRLLQIIERYPEETLSLMTKEMSSVPCWQFIGWISHMVALLDKDQAIAVQHTVEEITDNYPQAIVYPFIISSESYSFKDTSTGHKNKEFVARIRSKLDHGGVIQGFIDALDQLSNPELLFKDWSNDVRAELAKTPVNKKNIEKMYERMYATLGDPKAPGLGAFRRKFIQTFGKEFDRHFGKGGSKLPRMKLSDFSDIANMLLLKMNKDSKPPGNLKEWSPWMSDFKVEFLRNELEIPGQYDGRGKPLPEYHVRIAGFDERVTVMASMRRPKRIIIRGHDETEHPFLVKGGEDLRQDQRVEQLFQVMNGILAGDSACSQRALQLRTYSVVPLTSRLGLIEWLENTVTLKDLLLNTMSQEEKAAYLSDPRAPPCEYRDWLTKISGKQDVGAYVLMYKGANRTETVTSFRKRESKVPADLLKRAFVRMSTSPEAFLALRSHFASSHALICISHWILGIGDRHLNNFMVAMETGGMIGIDFGHAFGSATQFLPVPELMPFRLTRQFINLMLPMKEMGLMYSVMVHALRAFRSDPGLLTNTMDVFVKDPSFDWKNFEQKMLKKGGSWIQEINVAEKNWYPRQKICYAKRKLAGANPAVITCDELLLGHEKSPAFRDYVAVARGSKDHNVRAREPEGGLSEETQVKCLMDQATDPNILGRTWEGWEPWM</sequence>
<dbReference type="GO" id="GO:0001756">
    <property type="term" value="P:somitogenesis"/>
    <property type="evidence" value="ECO:0007669"/>
    <property type="project" value="Ensembl"/>
</dbReference>
<dbReference type="GO" id="GO:0061629">
    <property type="term" value="F:RNA polymerase II-specific DNA-binding transcription factor binding"/>
    <property type="evidence" value="ECO:0007669"/>
    <property type="project" value="Ensembl"/>
</dbReference>
<dbReference type="SMART" id="SM01343">
    <property type="entry name" value="FATC"/>
    <property type="match status" value="1"/>
</dbReference>
<dbReference type="GO" id="GO:0045727">
    <property type="term" value="P:positive regulation of translation"/>
    <property type="evidence" value="ECO:0007669"/>
    <property type="project" value="Ensembl"/>
</dbReference>
<evidence type="ECO:0000256" key="18">
    <source>
        <dbReference type="SAM" id="MobiDB-lite"/>
    </source>
</evidence>
<dbReference type="PROSITE" id="PS50290">
    <property type="entry name" value="PI3_4_KINASE_3"/>
    <property type="match status" value="1"/>
</dbReference>
<dbReference type="Gene3D" id="3.30.1010.10">
    <property type="entry name" value="Phosphatidylinositol 3-kinase Catalytic Subunit, Chain A, domain 4"/>
    <property type="match status" value="1"/>
</dbReference>
<evidence type="ECO:0000256" key="13">
    <source>
        <dbReference type="ARBA" id="ARBA00022803"/>
    </source>
</evidence>
<dbReference type="CDD" id="cd05172">
    <property type="entry name" value="PIKKc_DNA-PK"/>
    <property type="match status" value="1"/>
</dbReference>
<keyword evidence="11" id="KW-0227">DNA damage</keyword>
<dbReference type="FunFam" id="3.30.1010.10:FF:000013">
    <property type="entry name" value="Protein kinase, DNA-activated, catalytic subunit"/>
    <property type="match status" value="1"/>
</dbReference>
<keyword evidence="10" id="KW-0547">Nucleotide-binding</keyword>
<evidence type="ECO:0000256" key="5">
    <source>
        <dbReference type="ARBA" id="ARBA00022517"/>
    </source>
</evidence>
<dbReference type="GO" id="GO:0008630">
    <property type="term" value="P:intrinsic apoptotic signaling pathway in response to DNA damage"/>
    <property type="evidence" value="ECO:0007669"/>
    <property type="project" value="Ensembl"/>
</dbReference>
<keyword evidence="8" id="KW-0808">Transferase</keyword>
<dbReference type="GO" id="GO:0140896">
    <property type="term" value="P:cGAS/STING signaling pathway"/>
    <property type="evidence" value="ECO:0007669"/>
    <property type="project" value="Ensembl"/>
</dbReference>
<evidence type="ECO:0000256" key="16">
    <source>
        <dbReference type="ARBA" id="ARBA00023242"/>
    </source>
</evidence>
<dbReference type="GO" id="GO:0005524">
    <property type="term" value="F:ATP binding"/>
    <property type="evidence" value="ECO:0007669"/>
    <property type="project" value="UniProtKB-KW"/>
</dbReference>
<evidence type="ECO:0000256" key="3">
    <source>
        <dbReference type="ARBA" id="ARBA00012513"/>
    </source>
</evidence>
<evidence type="ECO:0000256" key="7">
    <source>
        <dbReference type="ARBA" id="ARBA00022553"/>
    </source>
</evidence>
<dbReference type="GO" id="GO:0048660">
    <property type="term" value="P:regulation of smooth muscle cell proliferation"/>
    <property type="evidence" value="ECO:0007669"/>
    <property type="project" value="Ensembl"/>
</dbReference>
<dbReference type="Pfam" id="PF02259">
    <property type="entry name" value="FAT"/>
    <property type="match status" value="1"/>
</dbReference>
<dbReference type="GO" id="GO:0002328">
    <property type="term" value="P:pro-B cell differentiation"/>
    <property type="evidence" value="ECO:0007669"/>
    <property type="project" value="Ensembl"/>
</dbReference>
<dbReference type="STRING" id="37293.ENSANAP00000021783"/>
<dbReference type="Ensembl" id="ENSANAT00000039672.1">
    <property type="protein sequence ID" value="ENSANAP00000021783.1"/>
    <property type="gene ID" value="ENSANAG00000028345.1"/>
</dbReference>
<dbReference type="PANTHER" id="PTHR11139">
    <property type="entry name" value="ATAXIA TELANGIECTASIA MUTATED ATM -RELATED"/>
    <property type="match status" value="1"/>
</dbReference>
<dbReference type="InterPro" id="IPR046803">
    <property type="entry name" value="DNAPKcs_CC1-2"/>
</dbReference>
<reference evidence="22" key="2">
    <citation type="submission" date="2025-09" db="UniProtKB">
        <authorList>
            <consortium name="Ensembl"/>
        </authorList>
    </citation>
    <scope>IDENTIFICATION</scope>
</reference>
<keyword evidence="14" id="KW-0067">ATP-binding</keyword>
<evidence type="ECO:0000256" key="1">
    <source>
        <dbReference type="ARBA" id="ARBA00004604"/>
    </source>
</evidence>
<dbReference type="InterPro" id="IPR036940">
    <property type="entry name" value="PI3/4_kinase_cat_sf"/>
</dbReference>
<dbReference type="GO" id="GO:0140861">
    <property type="term" value="P:DNA repair-dependent chromatin remodeling"/>
    <property type="evidence" value="ECO:0007669"/>
    <property type="project" value="Ensembl"/>
</dbReference>
<dbReference type="GO" id="GO:0045944">
    <property type="term" value="P:positive regulation of transcription by RNA polymerase II"/>
    <property type="evidence" value="ECO:0007669"/>
    <property type="project" value="Ensembl"/>
</dbReference>
<evidence type="ECO:0000256" key="6">
    <source>
        <dbReference type="ARBA" id="ARBA00022527"/>
    </source>
</evidence>
<dbReference type="PROSITE" id="PS00915">
    <property type="entry name" value="PI3_4_KINASE_1"/>
    <property type="match status" value="1"/>
</dbReference>
<dbReference type="EC" id="2.7.11.1" evidence="3"/>
<evidence type="ECO:0000256" key="15">
    <source>
        <dbReference type="ARBA" id="ARBA00023204"/>
    </source>
</evidence>
<dbReference type="GO" id="GO:0042752">
    <property type="term" value="P:regulation of circadian rhythm"/>
    <property type="evidence" value="ECO:0007669"/>
    <property type="project" value="Ensembl"/>
</dbReference>
<dbReference type="GO" id="GO:0050678">
    <property type="term" value="P:regulation of epithelial cell proliferation"/>
    <property type="evidence" value="ECO:0007669"/>
    <property type="project" value="Ensembl"/>
</dbReference>
<dbReference type="GO" id="GO:0016233">
    <property type="term" value="P:telomere capping"/>
    <property type="evidence" value="ECO:0007669"/>
    <property type="project" value="Ensembl"/>
</dbReference>
<dbReference type="GO" id="GO:0032869">
    <property type="term" value="P:cellular response to insulin stimulus"/>
    <property type="evidence" value="ECO:0007669"/>
    <property type="project" value="Ensembl"/>
</dbReference>
<keyword evidence="23" id="KW-1185">Reference proteome</keyword>
<dbReference type="GO" id="GO:0043066">
    <property type="term" value="P:negative regulation of apoptotic process"/>
    <property type="evidence" value="ECO:0007669"/>
    <property type="project" value="Ensembl"/>
</dbReference>
<feature type="domain" description="FAT" evidence="20">
    <location>
        <begin position="2823"/>
        <end position="3487"/>
    </location>
</feature>
<evidence type="ECO:0000259" key="21">
    <source>
        <dbReference type="PROSITE" id="PS51190"/>
    </source>
</evidence>
<comment type="similarity">
    <text evidence="2">Belongs to the PI3/PI4-kinase family.</text>
</comment>
<keyword evidence="6" id="KW-0723">Serine/threonine-protein kinase</keyword>
<evidence type="ECO:0000256" key="8">
    <source>
        <dbReference type="ARBA" id="ARBA00022679"/>
    </source>
</evidence>
<feature type="domain" description="FATC" evidence="21">
    <location>
        <begin position="4044"/>
        <end position="4076"/>
    </location>
</feature>
<dbReference type="GO" id="GO:0035979">
    <property type="term" value="F:histone H2AXS139 kinase activity"/>
    <property type="evidence" value="ECO:0007669"/>
    <property type="project" value="Ensembl"/>
</dbReference>
<feature type="region of interest" description="Disordered" evidence="18">
    <location>
        <begin position="3145"/>
        <end position="3174"/>
    </location>
</feature>
<dbReference type="GO" id="GO:0005958">
    <property type="term" value="C:DNA-dependent protein kinase-DNA ligase 4 complex"/>
    <property type="evidence" value="ECO:0007669"/>
    <property type="project" value="Ensembl"/>
</dbReference>
<dbReference type="InterPro" id="IPR003151">
    <property type="entry name" value="PIK-rel_kinase_FAT"/>
</dbReference>
<organism evidence="22 23">
    <name type="scientific">Aotus nancymaae</name>
    <name type="common">Ma's night monkey</name>
    <dbReference type="NCBI Taxonomy" id="37293"/>
    <lineage>
        <taxon>Eukaryota</taxon>
        <taxon>Metazoa</taxon>
        <taxon>Chordata</taxon>
        <taxon>Craniata</taxon>
        <taxon>Vertebrata</taxon>
        <taxon>Euteleostomi</taxon>
        <taxon>Mammalia</taxon>
        <taxon>Eutheria</taxon>
        <taxon>Euarchontoglires</taxon>
        <taxon>Primates</taxon>
        <taxon>Haplorrhini</taxon>
        <taxon>Platyrrhini</taxon>
        <taxon>Aotidae</taxon>
        <taxon>Aotus</taxon>
    </lineage>
</organism>
<dbReference type="GO" id="GO:0002360">
    <property type="term" value="P:T cell lineage commitment"/>
    <property type="evidence" value="ECO:0007669"/>
    <property type="project" value="Ensembl"/>
</dbReference>
<evidence type="ECO:0000313" key="22">
    <source>
        <dbReference type="Ensembl" id="ENSANAP00000021783.1"/>
    </source>
</evidence>
<dbReference type="GeneTree" id="ENSGT00940000155633"/>
<dbReference type="InterPro" id="IPR003152">
    <property type="entry name" value="FATC_dom"/>
</dbReference>
<evidence type="ECO:0000313" key="23">
    <source>
        <dbReference type="Proteomes" id="UP000233020"/>
    </source>
</evidence>
<dbReference type="GO" id="GO:0006303">
    <property type="term" value="P:double-strand break repair via nonhomologous end joining"/>
    <property type="evidence" value="ECO:0007669"/>
    <property type="project" value="Ensembl"/>
</dbReference>
<keyword evidence="13" id="KW-0802">TPR repeat</keyword>
<dbReference type="Pfam" id="PF19704">
    <property type="entry name" value="DNAPKcs_CC5"/>
    <property type="match status" value="1"/>
</dbReference>
<dbReference type="GO" id="GO:1902036">
    <property type="term" value="P:regulation of hematopoietic stem cell differentiation"/>
    <property type="evidence" value="ECO:0007669"/>
    <property type="project" value="Ensembl"/>
</dbReference>
<dbReference type="InterPro" id="IPR016024">
    <property type="entry name" value="ARM-type_fold"/>
</dbReference>
<dbReference type="GO" id="GO:0007507">
    <property type="term" value="P:heart development"/>
    <property type="evidence" value="ECO:0007669"/>
    <property type="project" value="Ensembl"/>
</dbReference>
<protein>
    <recommendedName>
        <fullName evidence="4">DNA-dependent protein kinase catalytic subunit</fullName>
        <ecNumber evidence="3">2.7.11.1</ecNumber>
    </recommendedName>
    <alternativeName>
        <fullName evidence="17">p460</fullName>
    </alternativeName>
</protein>
<dbReference type="PROSITE" id="PS51189">
    <property type="entry name" value="FAT"/>
    <property type="match status" value="1"/>
</dbReference>
<evidence type="ECO:0000256" key="17">
    <source>
        <dbReference type="ARBA" id="ARBA00080833"/>
    </source>
</evidence>
<dbReference type="GO" id="GO:0160049">
    <property type="term" value="P:negative regulation of cGAS/STING signaling pathway"/>
    <property type="evidence" value="ECO:0007669"/>
    <property type="project" value="Ensembl"/>
</dbReference>
<evidence type="ECO:0000256" key="2">
    <source>
        <dbReference type="ARBA" id="ARBA00011031"/>
    </source>
</evidence>
<evidence type="ECO:0000256" key="12">
    <source>
        <dbReference type="ARBA" id="ARBA00022777"/>
    </source>
</evidence>
<dbReference type="GO" id="GO:0045621">
    <property type="term" value="P:positive regulation of lymphocyte differentiation"/>
    <property type="evidence" value="ECO:0007669"/>
    <property type="project" value="Ensembl"/>
</dbReference>
<dbReference type="GO" id="GO:0000460">
    <property type="term" value="P:maturation of 5.8S rRNA"/>
    <property type="evidence" value="ECO:0007669"/>
    <property type="project" value="Ensembl"/>
</dbReference>
<evidence type="ECO:0000259" key="20">
    <source>
        <dbReference type="PROSITE" id="PS51189"/>
    </source>
</evidence>
<dbReference type="GO" id="GO:0010332">
    <property type="term" value="P:response to gamma radiation"/>
    <property type="evidence" value="ECO:0007669"/>
    <property type="project" value="Ensembl"/>
</dbReference>
<evidence type="ECO:0000256" key="9">
    <source>
        <dbReference type="ARBA" id="ARBA00022737"/>
    </source>
</evidence>
<dbReference type="GO" id="GO:0034462">
    <property type="term" value="P:small-subunit processome assembly"/>
    <property type="evidence" value="ECO:0007669"/>
    <property type="project" value="Ensembl"/>
</dbReference>
<dbReference type="GO" id="GO:2001034">
    <property type="term" value="P:positive regulation of double-strand break repair via nonhomologous end joining"/>
    <property type="evidence" value="ECO:0007669"/>
    <property type="project" value="Ensembl"/>
</dbReference>
<dbReference type="Pfam" id="PF08163">
    <property type="entry name" value="DNAPKcs_CC3"/>
    <property type="match status" value="1"/>
</dbReference>
<dbReference type="SUPFAM" id="SSF48371">
    <property type="entry name" value="ARM repeat"/>
    <property type="match status" value="2"/>
</dbReference>
<keyword evidence="9" id="KW-0677">Repeat</keyword>
<proteinExistence type="inferred from homology"/>
<dbReference type="SMART" id="SM00146">
    <property type="entry name" value="PI3Kc"/>
    <property type="match status" value="1"/>
</dbReference>
<evidence type="ECO:0000256" key="14">
    <source>
        <dbReference type="ARBA" id="ARBA00022840"/>
    </source>
</evidence>
<dbReference type="GO" id="GO:0031571">
    <property type="term" value="P:mitotic G1 DNA damage checkpoint signaling"/>
    <property type="evidence" value="ECO:0007669"/>
    <property type="project" value="Ensembl"/>
</dbReference>
<keyword evidence="7" id="KW-0597">Phosphoprotein</keyword>
<keyword evidence="5" id="KW-0690">Ribosome biogenesis</keyword>
<dbReference type="Gene3D" id="1.10.1070.11">
    <property type="entry name" value="Phosphatidylinositol 3-/4-kinase, catalytic domain"/>
    <property type="match status" value="1"/>
</dbReference>
<dbReference type="GO" id="GO:0003690">
    <property type="term" value="F:double-stranded DNA binding"/>
    <property type="evidence" value="ECO:0007669"/>
    <property type="project" value="Ensembl"/>
</dbReference>
<name>A0A2K5DLE5_AOTNA</name>
<dbReference type="Pfam" id="PF00454">
    <property type="entry name" value="PI3_PI4_kinase"/>
    <property type="match status" value="1"/>
</dbReference>
<dbReference type="GO" id="GO:0005667">
    <property type="term" value="C:transcription regulator complex"/>
    <property type="evidence" value="ECO:0007669"/>
    <property type="project" value="Ensembl"/>
</dbReference>
<dbReference type="GO" id="GO:0071168">
    <property type="term" value="P:protein localization to chromatin"/>
    <property type="evidence" value="ECO:0007669"/>
    <property type="project" value="Ensembl"/>
</dbReference>
<dbReference type="InterPro" id="IPR000403">
    <property type="entry name" value="PI3/4_kinase_cat_dom"/>
</dbReference>
<dbReference type="GO" id="GO:0045648">
    <property type="term" value="P:positive regulation of erythrocyte differentiation"/>
    <property type="evidence" value="ECO:0007669"/>
    <property type="project" value="Ensembl"/>
</dbReference>
<dbReference type="PROSITE" id="PS51190">
    <property type="entry name" value="FATC"/>
    <property type="match status" value="1"/>
</dbReference>
<keyword evidence="16" id="KW-0539">Nucleus</keyword>
<reference evidence="22" key="1">
    <citation type="submission" date="2025-08" db="UniProtKB">
        <authorList>
            <consortium name="Ensembl"/>
        </authorList>
    </citation>
    <scope>IDENTIFICATION</scope>
</reference>
<dbReference type="GO" id="GO:0019904">
    <property type="term" value="F:protein domain specific binding"/>
    <property type="evidence" value="ECO:0007669"/>
    <property type="project" value="Ensembl"/>
</dbReference>
<evidence type="ECO:0000256" key="11">
    <source>
        <dbReference type="ARBA" id="ARBA00022763"/>
    </source>
</evidence>
<evidence type="ECO:0000256" key="4">
    <source>
        <dbReference type="ARBA" id="ARBA00018077"/>
    </source>
</evidence>
<dbReference type="GO" id="GO:1905221">
    <property type="term" value="P:positive regulation of platelet formation"/>
    <property type="evidence" value="ECO:0007669"/>
    <property type="project" value="Ensembl"/>
</dbReference>
<dbReference type="GO" id="GO:0070418">
    <property type="term" value="C:DNA-dependent protein kinase complex"/>
    <property type="evidence" value="ECO:0007669"/>
    <property type="project" value="Ensembl"/>
</dbReference>
<dbReference type="InterPro" id="IPR046804">
    <property type="entry name" value="DNA-PKcs_N"/>
</dbReference>
<dbReference type="GO" id="GO:0032993">
    <property type="term" value="C:protein-DNA complex"/>
    <property type="evidence" value="ECO:0007669"/>
    <property type="project" value="Ensembl"/>
</dbReference>
<dbReference type="InterPro" id="IPR012582">
    <property type="entry name" value="DNAPKcs_CC3"/>
</dbReference>
<dbReference type="GO" id="GO:0032040">
    <property type="term" value="C:small-subunit processome"/>
    <property type="evidence" value="ECO:0007669"/>
    <property type="project" value="Ensembl"/>
</dbReference>
<dbReference type="GO" id="GO:0000724">
    <property type="term" value="P:double-strand break repair via homologous recombination"/>
    <property type="evidence" value="ECO:0007669"/>
    <property type="project" value="Ensembl"/>
</dbReference>
<dbReference type="InterPro" id="IPR011009">
    <property type="entry name" value="Kinase-like_dom_sf"/>
</dbReference>
<dbReference type="GO" id="GO:0002326">
    <property type="term" value="P:B cell lineage commitment"/>
    <property type="evidence" value="ECO:0007669"/>
    <property type="project" value="Ensembl"/>
</dbReference>
<dbReference type="GO" id="GO:0031297">
    <property type="term" value="P:replication fork processing"/>
    <property type="evidence" value="ECO:0007669"/>
    <property type="project" value="Ensembl"/>
</dbReference>
<dbReference type="Proteomes" id="UP000233020">
    <property type="component" value="Unplaced"/>
</dbReference>
<dbReference type="FunFam" id="1.25.10.10:FF:000380">
    <property type="entry name" value="DNA-dependent protein kinase catalytic subunit"/>
    <property type="match status" value="1"/>
</dbReference>
<evidence type="ECO:0000259" key="19">
    <source>
        <dbReference type="PROSITE" id="PS50290"/>
    </source>
</evidence>
<dbReference type="GO" id="GO:0033077">
    <property type="term" value="P:T cell differentiation in thymus"/>
    <property type="evidence" value="ECO:0007669"/>
    <property type="project" value="Ensembl"/>
</dbReference>
<dbReference type="InterPro" id="IPR014009">
    <property type="entry name" value="PIK_FAT"/>
</dbReference>
<feature type="domain" description="PI3K/PI4K catalytic" evidence="19">
    <location>
        <begin position="3670"/>
        <end position="4001"/>
    </location>
</feature>
<dbReference type="Pfam" id="PF20502">
    <property type="entry name" value="DNAPKcs_CC1-2"/>
    <property type="match status" value="1"/>
</dbReference>
<dbReference type="GO" id="GO:0005654">
    <property type="term" value="C:nucleoplasm"/>
    <property type="evidence" value="ECO:0007669"/>
    <property type="project" value="Ensembl"/>
</dbReference>
<dbReference type="GO" id="GO:0043065">
    <property type="term" value="P:positive regulation of apoptotic process"/>
    <property type="evidence" value="ECO:0007669"/>
    <property type="project" value="Ensembl"/>
</dbReference>
<dbReference type="GO" id="GO:0007420">
    <property type="term" value="P:brain development"/>
    <property type="evidence" value="ECO:0007669"/>
    <property type="project" value="Ensembl"/>
</dbReference>
<dbReference type="InterPro" id="IPR018936">
    <property type="entry name" value="PI3/4_kinase_CS"/>
</dbReference>
<dbReference type="PROSITE" id="PS00916">
    <property type="entry name" value="PI3_4_KINASE_2"/>
    <property type="match status" value="1"/>
</dbReference>
<dbReference type="Pfam" id="PF02260">
    <property type="entry name" value="FATC"/>
    <property type="match status" value="1"/>
</dbReference>
<comment type="subcellular location">
    <subcellularLocation>
        <location evidence="1">Nucleus</location>
        <location evidence="1">Nucleolus</location>
    </subcellularLocation>
</comment>
<dbReference type="GO" id="GO:0033153">
    <property type="term" value="P:T cell receptor V(D)J recombination"/>
    <property type="evidence" value="ECO:0007669"/>
    <property type="project" value="Ensembl"/>
</dbReference>
<dbReference type="PANTHER" id="PTHR11139:SF68">
    <property type="entry name" value="DNA-DEPENDENT PROTEIN KINASE CATALYTIC SUBUNIT"/>
    <property type="match status" value="1"/>
</dbReference>
<keyword evidence="12" id="KW-0418">Kinase</keyword>
<dbReference type="FunFam" id="1.10.1070.11:FF:000018">
    <property type="entry name" value="DNA-dependent protein kinase catalytic subunit"/>
    <property type="match status" value="1"/>
</dbReference>
<keyword evidence="15" id="KW-0234">DNA repair</keyword>
<dbReference type="GO" id="GO:0035234">
    <property type="term" value="P:ectopic germ cell programmed cell death"/>
    <property type="evidence" value="ECO:0007669"/>
    <property type="project" value="Ensembl"/>
</dbReference>
<evidence type="ECO:0000256" key="10">
    <source>
        <dbReference type="ARBA" id="ARBA00022741"/>
    </source>
</evidence>
<dbReference type="Pfam" id="PF20500">
    <property type="entry name" value="DNA-PKcs_N"/>
    <property type="match status" value="1"/>
</dbReference>
<dbReference type="GO" id="GO:0002327">
    <property type="term" value="P:immature B cell differentiation"/>
    <property type="evidence" value="ECO:0007669"/>
    <property type="project" value="Ensembl"/>
</dbReference>
<dbReference type="InterPro" id="IPR037706">
    <property type="entry name" value="DNA-PK_dom"/>
</dbReference>
<dbReference type="GO" id="GO:0033152">
    <property type="term" value="P:immunoglobulin V(D)J recombination"/>
    <property type="evidence" value="ECO:0007669"/>
    <property type="project" value="Ensembl"/>
</dbReference>
<dbReference type="SMART" id="SM01344">
    <property type="entry name" value="NUC194"/>
    <property type="match status" value="1"/>
</dbReference>
<dbReference type="GO" id="GO:0000785">
    <property type="term" value="C:chromatin"/>
    <property type="evidence" value="ECO:0007669"/>
    <property type="project" value="Ensembl"/>
</dbReference>
<gene>
    <name evidence="22" type="primary">PRKDC</name>
</gene>
<dbReference type="GO" id="GO:0019899">
    <property type="term" value="F:enzyme binding"/>
    <property type="evidence" value="ECO:0007669"/>
    <property type="project" value="Ensembl"/>
</dbReference>
<dbReference type="GO" id="GO:0031648">
    <property type="term" value="P:protein destabilization"/>
    <property type="evidence" value="ECO:0007669"/>
    <property type="project" value="Ensembl"/>
</dbReference>
<accession>A0A2K5DLE5</accession>
<dbReference type="GO" id="GO:0034511">
    <property type="term" value="F:U3 snoRNA binding"/>
    <property type="evidence" value="ECO:0007669"/>
    <property type="project" value="Ensembl"/>
</dbReference>
<dbReference type="GO" id="GO:0004677">
    <property type="term" value="F:DNA-dependent protein kinase activity"/>
    <property type="evidence" value="ECO:0007669"/>
    <property type="project" value="Ensembl"/>
</dbReference>